<dbReference type="PANTHER" id="PTHR11092:SF0">
    <property type="entry name" value="EPIMERASE FAMILY PROTEIN SDR39U1"/>
    <property type="match status" value="1"/>
</dbReference>
<comment type="similarity">
    <text evidence="1">Belongs to the NAD(P)-dependent epimerase/dehydratase family. SDR39U1 subfamily.</text>
</comment>
<evidence type="ECO:0000259" key="2">
    <source>
        <dbReference type="Pfam" id="PF01370"/>
    </source>
</evidence>
<dbReference type="Proteomes" id="UP000317909">
    <property type="component" value="Chromosome"/>
</dbReference>
<dbReference type="InterPro" id="IPR013549">
    <property type="entry name" value="DUF1731"/>
</dbReference>
<evidence type="ECO:0000313" key="5">
    <source>
        <dbReference type="Proteomes" id="UP000317909"/>
    </source>
</evidence>
<reference evidence="4 5" key="1">
    <citation type="submission" date="2019-02" db="EMBL/GenBank/DDBJ databases">
        <title>Deep-cultivation of Planctomycetes and their phenomic and genomic characterization uncovers novel biology.</title>
        <authorList>
            <person name="Wiegand S."/>
            <person name="Jogler M."/>
            <person name="Boedeker C."/>
            <person name="Pinto D."/>
            <person name="Vollmers J."/>
            <person name="Rivas-Marin E."/>
            <person name="Kohn T."/>
            <person name="Peeters S.H."/>
            <person name="Heuer A."/>
            <person name="Rast P."/>
            <person name="Oberbeckmann S."/>
            <person name="Bunk B."/>
            <person name="Jeske O."/>
            <person name="Meyerdierks A."/>
            <person name="Storesund J.E."/>
            <person name="Kallscheuer N."/>
            <person name="Luecker S."/>
            <person name="Lage O.M."/>
            <person name="Pohl T."/>
            <person name="Merkel B.J."/>
            <person name="Hornburger P."/>
            <person name="Mueller R.-W."/>
            <person name="Bruemmer F."/>
            <person name="Labrenz M."/>
            <person name="Spormann A.M."/>
            <person name="Op den Camp H."/>
            <person name="Overmann J."/>
            <person name="Amann R."/>
            <person name="Jetten M.S.M."/>
            <person name="Mascher T."/>
            <person name="Medema M.H."/>
            <person name="Devos D.P."/>
            <person name="Kaster A.-K."/>
            <person name="Ovreas L."/>
            <person name="Rohde M."/>
            <person name="Galperin M.Y."/>
            <person name="Jogler C."/>
        </authorList>
    </citation>
    <scope>NUCLEOTIDE SEQUENCE [LARGE SCALE GENOMIC DNA]</scope>
    <source>
        <strain evidence="4 5">I41</strain>
    </source>
</reference>
<evidence type="ECO:0000313" key="4">
    <source>
        <dbReference type="EMBL" id="QDT76149.1"/>
    </source>
</evidence>
<proteinExistence type="inferred from homology"/>
<evidence type="ECO:0000259" key="3">
    <source>
        <dbReference type="Pfam" id="PF08338"/>
    </source>
</evidence>
<dbReference type="Pfam" id="PF08338">
    <property type="entry name" value="DUF1731"/>
    <property type="match status" value="1"/>
</dbReference>
<dbReference type="SUPFAM" id="SSF51735">
    <property type="entry name" value="NAD(P)-binding Rossmann-fold domains"/>
    <property type="match status" value="1"/>
</dbReference>
<dbReference type="InterPro" id="IPR036291">
    <property type="entry name" value="NAD(P)-bd_dom_sf"/>
</dbReference>
<organism evidence="4 5">
    <name type="scientific">Lacipirellula limnantheis</name>
    <dbReference type="NCBI Taxonomy" id="2528024"/>
    <lineage>
        <taxon>Bacteria</taxon>
        <taxon>Pseudomonadati</taxon>
        <taxon>Planctomycetota</taxon>
        <taxon>Planctomycetia</taxon>
        <taxon>Pirellulales</taxon>
        <taxon>Lacipirellulaceae</taxon>
        <taxon>Lacipirellula</taxon>
    </lineage>
</organism>
<dbReference type="InterPro" id="IPR010099">
    <property type="entry name" value="SDR39U1"/>
</dbReference>
<gene>
    <name evidence="4" type="ORF">I41_53940</name>
</gene>
<dbReference type="CDD" id="cd05242">
    <property type="entry name" value="SDR_a8"/>
    <property type="match status" value="1"/>
</dbReference>
<dbReference type="Gene3D" id="3.40.50.720">
    <property type="entry name" value="NAD(P)-binding Rossmann-like Domain"/>
    <property type="match status" value="1"/>
</dbReference>
<feature type="domain" description="DUF1731" evidence="3">
    <location>
        <begin position="256"/>
        <end position="303"/>
    </location>
</feature>
<protein>
    <submittedName>
        <fullName evidence="4">Epimerase family protein</fullName>
    </submittedName>
</protein>
<name>A0A517U690_9BACT</name>
<dbReference type="AlphaFoldDB" id="A0A517U690"/>
<dbReference type="NCBIfam" id="TIGR01777">
    <property type="entry name" value="yfcH"/>
    <property type="match status" value="1"/>
</dbReference>
<dbReference type="PANTHER" id="PTHR11092">
    <property type="entry name" value="SUGAR NUCLEOTIDE EPIMERASE RELATED"/>
    <property type="match status" value="1"/>
</dbReference>
<dbReference type="KEGG" id="llh:I41_53940"/>
<evidence type="ECO:0000256" key="1">
    <source>
        <dbReference type="ARBA" id="ARBA00009353"/>
    </source>
</evidence>
<dbReference type="RefSeq" id="WP_145435893.1">
    <property type="nucleotide sequence ID" value="NZ_CP036339.1"/>
</dbReference>
<dbReference type="InterPro" id="IPR001509">
    <property type="entry name" value="Epimerase_deHydtase"/>
</dbReference>
<dbReference type="EMBL" id="CP036339">
    <property type="protein sequence ID" value="QDT76149.1"/>
    <property type="molecule type" value="Genomic_DNA"/>
</dbReference>
<feature type="domain" description="NAD-dependent epimerase/dehydratase" evidence="2">
    <location>
        <begin position="9"/>
        <end position="220"/>
    </location>
</feature>
<accession>A0A517U690</accession>
<keyword evidence="5" id="KW-1185">Reference proteome</keyword>
<dbReference type="Pfam" id="PF01370">
    <property type="entry name" value="Epimerase"/>
    <property type="match status" value="1"/>
</dbReference>
<sequence length="306" mass="32884">MPALQNQRVVVTGATGLVGSLLCSELEKAGAQVIRAVRRPVKDDARELYWNPDRGEIDRAKLEGVDAVVHLAGENIAGGRWTEAFKQKILDSRVKGTHLISDALARLERKPRVFICASAIGYYGNRGADVMTEQSAPDTDFLAKVCQQWEASCQAARDAGIPVANIRIGVVLSPDGGALAKMLTPFKLGLGGKLGSGDQYMSWVALDDLVGAIVYLLGRDEPVVGPVNVVAPHPATNLGFTKTLGRVLGRPTLFPMPAFAARLAFGEMADALLLSSTRVDPQALVATGFKFQYPELESALRHLLQR</sequence>
<dbReference type="OrthoDB" id="9801773at2"/>